<keyword evidence="2" id="KW-1185">Reference proteome</keyword>
<gene>
    <name evidence="1" type="ORF">CTI12_AA077850</name>
</gene>
<dbReference type="AlphaFoldDB" id="A0A2U1Q449"/>
<accession>A0A2U1Q449</accession>
<evidence type="ECO:0000313" key="2">
    <source>
        <dbReference type="Proteomes" id="UP000245207"/>
    </source>
</evidence>
<comment type="caution">
    <text evidence="1">The sequence shown here is derived from an EMBL/GenBank/DDBJ whole genome shotgun (WGS) entry which is preliminary data.</text>
</comment>
<proteinExistence type="predicted"/>
<sequence>MYRKTTMKFCVVQSPSPYNVILGRNGLKELRAIPSTIHSMAKFPTPKGIATLTSGQAMVLECRRWEENRSTGSHTRTSPKRQKLLIQRQAQRKISWSTQLTLNSWLPLGTISRKNVGEV</sequence>
<dbReference type="EMBL" id="PKPP01000439">
    <property type="protein sequence ID" value="PWA92757.1"/>
    <property type="molecule type" value="Genomic_DNA"/>
</dbReference>
<reference evidence="1 2" key="1">
    <citation type="journal article" date="2018" name="Mol. Plant">
        <title>The genome of Artemisia annua provides insight into the evolution of Asteraceae family and artemisinin biosynthesis.</title>
        <authorList>
            <person name="Shen Q."/>
            <person name="Zhang L."/>
            <person name="Liao Z."/>
            <person name="Wang S."/>
            <person name="Yan T."/>
            <person name="Shi P."/>
            <person name="Liu M."/>
            <person name="Fu X."/>
            <person name="Pan Q."/>
            <person name="Wang Y."/>
            <person name="Lv Z."/>
            <person name="Lu X."/>
            <person name="Zhang F."/>
            <person name="Jiang W."/>
            <person name="Ma Y."/>
            <person name="Chen M."/>
            <person name="Hao X."/>
            <person name="Li L."/>
            <person name="Tang Y."/>
            <person name="Lv G."/>
            <person name="Zhou Y."/>
            <person name="Sun X."/>
            <person name="Brodelius P.E."/>
            <person name="Rose J.K.C."/>
            <person name="Tang K."/>
        </authorList>
    </citation>
    <scope>NUCLEOTIDE SEQUENCE [LARGE SCALE GENOMIC DNA]</scope>
    <source>
        <strain evidence="2">cv. Huhao1</strain>
        <tissue evidence="1">Leaf</tissue>
    </source>
</reference>
<protein>
    <recommendedName>
        <fullName evidence="3">Reverse transcriptase domain-containing protein</fullName>
    </recommendedName>
</protein>
<dbReference type="Proteomes" id="UP000245207">
    <property type="component" value="Unassembled WGS sequence"/>
</dbReference>
<dbReference type="PANTHER" id="PTHR33240:SF8">
    <property type="entry name" value="OS03G0439900 PROTEIN"/>
    <property type="match status" value="1"/>
</dbReference>
<name>A0A2U1Q449_ARTAN</name>
<evidence type="ECO:0000313" key="1">
    <source>
        <dbReference type="EMBL" id="PWA92757.1"/>
    </source>
</evidence>
<organism evidence="1 2">
    <name type="scientific">Artemisia annua</name>
    <name type="common">Sweet wormwood</name>
    <dbReference type="NCBI Taxonomy" id="35608"/>
    <lineage>
        <taxon>Eukaryota</taxon>
        <taxon>Viridiplantae</taxon>
        <taxon>Streptophyta</taxon>
        <taxon>Embryophyta</taxon>
        <taxon>Tracheophyta</taxon>
        <taxon>Spermatophyta</taxon>
        <taxon>Magnoliopsida</taxon>
        <taxon>eudicotyledons</taxon>
        <taxon>Gunneridae</taxon>
        <taxon>Pentapetalae</taxon>
        <taxon>asterids</taxon>
        <taxon>campanulids</taxon>
        <taxon>Asterales</taxon>
        <taxon>Asteraceae</taxon>
        <taxon>Asteroideae</taxon>
        <taxon>Anthemideae</taxon>
        <taxon>Artemisiinae</taxon>
        <taxon>Artemisia</taxon>
    </lineage>
</organism>
<dbReference type="OrthoDB" id="2919534at2759"/>
<evidence type="ECO:0008006" key="3">
    <source>
        <dbReference type="Google" id="ProtNLM"/>
    </source>
</evidence>
<dbReference type="PANTHER" id="PTHR33240">
    <property type="entry name" value="OS08G0508500 PROTEIN"/>
    <property type="match status" value="1"/>
</dbReference>